<accession>A0A345YIY7</accession>
<evidence type="ECO:0000313" key="6">
    <source>
        <dbReference type="Proteomes" id="UP000254508"/>
    </source>
</evidence>
<dbReference type="EMBL" id="CP031358">
    <property type="protein sequence ID" value="AXK43889.1"/>
    <property type="molecule type" value="Genomic_DNA"/>
</dbReference>
<keyword evidence="6" id="KW-1185">Reference proteome</keyword>
<feature type="domain" description="RNase H type-1" evidence="4">
    <location>
        <begin position="1"/>
        <end position="147"/>
    </location>
</feature>
<evidence type="ECO:0000256" key="3">
    <source>
        <dbReference type="ARBA" id="ARBA00022842"/>
    </source>
</evidence>
<dbReference type="PANTHER" id="PTHR10642:SF25">
    <property type="entry name" value="RNASE H TYPE-1 DOMAIN-CONTAINING PROTEIN"/>
    <property type="match status" value="1"/>
</dbReference>
<dbReference type="PANTHER" id="PTHR10642">
    <property type="entry name" value="RIBONUCLEASE H1"/>
    <property type="match status" value="1"/>
</dbReference>
<comment type="similarity">
    <text evidence="1">Belongs to the RNase H family.</text>
</comment>
<dbReference type="GO" id="GO:0004523">
    <property type="term" value="F:RNA-DNA hybrid ribonuclease activity"/>
    <property type="evidence" value="ECO:0007669"/>
    <property type="project" value="InterPro"/>
</dbReference>
<dbReference type="InterPro" id="IPR022892">
    <property type="entry name" value="RNaseHI"/>
</dbReference>
<dbReference type="GO" id="GO:0003676">
    <property type="term" value="F:nucleic acid binding"/>
    <property type="evidence" value="ECO:0007669"/>
    <property type="project" value="InterPro"/>
</dbReference>
<comment type="subunit">
    <text evidence="2">Monomer.</text>
</comment>
<dbReference type="PROSITE" id="PS50879">
    <property type="entry name" value="RNASE_H_1"/>
    <property type="match status" value="1"/>
</dbReference>
<dbReference type="Pfam" id="PF00075">
    <property type="entry name" value="RNase_H"/>
    <property type="match status" value="1"/>
</dbReference>
<evidence type="ECO:0000313" key="5">
    <source>
        <dbReference type="EMBL" id="AXK43889.1"/>
    </source>
</evidence>
<keyword evidence="5" id="KW-0614">Plasmid</keyword>
<evidence type="ECO:0000256" key="1">
    <source>
        <dbReference type="ARBA" id="ARBA00005300"/>
    </source>
</evidence>
<protein>
    <submittedName>
        <fullName evidence="5">Ribonuclease HI</fullName>
    </submittedName>
</protein>
<name>A0A345YIY7_9SPHN</name>
<reference evidence="5 6" key="1">
    <citation type="submission" date="2018-07" db="EMBL/GenBank/DDBJ databases">
        <title>Genome sequence of Erythrobacter strain YH-07, an antagonistic bacterium isolated from Yellow Sea.</title>
        <authorList>
            <person name="Tang T."/>
            <person name="Liu Q."/>
            <person name="Sun X."/>
        </authorList>
    </citation>
    <scope>NUCLEOTIDE SEQUENCE [LARGE SCALE GENOMIC DNA]</scope>
    <source>
        <strain evidence="5 6">YH-07</strain>
        <plasmid evidence="5 6">unnamed</plasmid>
    </source>
</reference>
<dbReference type="RefSeq" id="WP_115418202.1">
    <property type="nucleotide sequence ID" value="NZ_CP031358.1"/>
</dbReference>
<dbReference type="Gene3D" id="3.30.420.10">
    <property type="entry name" value="Ribonuclease H-like superfamily/Ribonuclease H"/>
    <property type="match status" value="1"/>
</dbReference>
<dbReference type="Proteomes" id="UP000254508">
    <property type="component" value="Plasmid unnamed"/>
</dbReference>
<evidence type="ECO:0000259" key="4">
    <source>
        <dbReference type="PROSITE" id="PS50879"/>
    </source>
</evidence>
<dbReference type="InterPro" id="IPR050092">
    <property type="entry name" value="RNase_H"/>
</dbReference>
<dbReference type="CDD" id="cd09278">
    <property type="entry name" value="RNase_HI_prokaryote_like"/>
    <property type="match status" value="1"/>
</dbReference>
<dbReference type="InterPro" id="IPR012337">
    <property type="entry name" value="RNaseH-like_sf"/>
</dbReference>
<evidence type="ECO:0000256" key="2">
    <source>
        <dbReference type="ARBA" id="ARBA00011245"/>
    </source>
</evidence>
<keyword evidence="3" id="KW-0460">Magnesium</keyword>
<sequence length="260" mass="28371">MITIATDGSCIGNPGPGAYAFVVEIDGGISTESYFVEDTTVGEMEVRGLLEALLYVSECIDGQDRAADVLIQCDAQYVVKGFNEWMANWKAKGWRKKGGLAHAQLWEQIDAAKSRISCPLRVEWVRAHQNKGTLNDKVDAAANNTARTGVPTSPLTRPRQATLTAVSEDGFAPATVQPVAPAPAALRISRDLTNLSYDEAAQKLARSLWIRSGNRADLWDQVATSQWDAHMKDEKAKHLQIAYLMLEDLGITADEQRAAA</sequence>
<dbReference type="AlphaFoldDB" id="A0A345YIY7"/>
<organism evidence="5 6">
    <name type="scientific">Erythrobacter aureus</name>
    <dbReference type="NCBI Taxonomy" id="2182384"/>
    <lineage>
        <taxon>Bacteria</taxon>
        <taxon>Pseudomonadati</taxon>
        <taxon>Pseudomonadota</taxon>
        <taxon>Alphaproteobacteria</taxon>
        <taxon>Sphingomonadales</taxon>
        <taxon>Erythrobacteraceae</taxon>
        <taxon>Erythrobacter/Porphyrobacter group</taxon>
        <taxon>Erythrobacter</taxon>
    </lineage>
</organism>
<proteinExistence type="inferred from homology"/>
<dbReference type="KEGG" id="err:DVR09_15660"/>
<dbReference type="GO" id="GO:0043137">
    <property type="term" value="P:DNA replication, removal of RNA primer"/>
    <property type="evidence" value="ECO:0007669"/>
    <property type="project" value="TreeGrafter"/>
</dbReference>
<dbReference type="InterPro" id="IPR036397">
    <property type="entry name" value="RNaseH_sf"/>
</dbReference>
<dbReference type="OrthoDB" id="8082643at2"/>
<geneLocation type="plasmid" evidence="5 6">
    <name>unnamed</name>
</geneLocation>
<dbReference type="SUPFAM" id="SSF53098">
    <property type="entry name" value="Ribonuclease H-like"/>
    <property type="match status" value="1"/>
</dbReference>
<gene>
    <name evidence="5" type="ORF">DVR09_15660</name>
</gene>
<dbReference type="InterPro" id="IPR002156">
    <property type="entry name" value="RNaseH_domain"/>
</dbReference>